<feature type="signal peptide" evidence="1">
    <location>
        <begin position="1"/>
        <end position="21"/>
    </location>
</feature>
<accession>A0AAW0C556</accession>
<keyword evidence="1" id="KW-0732">Signal</keyword>
<dbReference type="PANTHER" id="PTHR34883">
    <property type="entry name" value="SERINE-RICH PROTEIN, PUTATIVE-RELATED-RELATED"/>
    <property type="match status" value="1"/>
</dbReference>
<name>A0AAW0C556_9AGAR</name>
<evidence type="ECO:0008006" key="4">
    <source>
        <dbReference type="Google" id="ProtNLM"/>
    </source>
</evidence>
<keyword evidence="3" id="KW-1185">Reference proteome</keyword>
<evidence type="ECO:0000313" key="3">
    <source>
        <dbReference type="Proteomes" id="UP001383192"/>
    </source>
</evidence>
<dbReference type="SUPFAM" id="SSF49503">
    <property type="entry name" value="Cupredoxins"/>
    <property type="match status" value="1"/>
</dbReference>
<organism evidence="2 3">
    <name type="scientific">Paramarasmius palmivorus</name>
    <dbReference type="NCBI Taxonomy" id="297713"/>
    <lineage>
        <taxon>Eukaryota</taxon>
        <taxon>Fungi</taxon>
        <taxon>Dikarya</taxon>
        <taxon>Basidiomycota</taxon>
        <taxon>Agaricomycotina</taxon>
        <taxon>Agaricomycetes</taxon>
        <taxon>Agaricomycetidae</taxon>
        <taxon>Agaricales</taxon>
        <taxon>Marasmiineae</taxon>
        <taxon>Marasmiaceae</taxon>
        <taxon>Paramarasmius</taxon>
    </lineage>
</organism>
<evidence type="ECO:0000256" key="1">
    <source>
        <dbReference type="SAM" id="SignalP"/>
    </source>
</evidence>
<dbReference type="InterPro" id="IPR008972">
    <property type="entry name" value="Cupredoxin"/>
</dbReference>
<sequence>MRFSTATAAVALTYAVAGVLAADIPVKVGDGGSTFTPSSINATSGDVVVFQFVGGNHTATQSTFDNPCTKKGDGVDSGFQSIAQGASQQEWRVPVNGSDPLWFYCAQANHCQQGMVFAVNAPADKTFDAFQSKAKEGNGAMGLTASAVSLLSVAGLALGLAF</sequence>
<protein>
    <recommendedName>
        <fullName evidence="4">Phytocyanin domain-containing protein</fullName>
    </recommendedName>
</protein>
<dbReference type="InterPro" id="IPR052953">
    <property type="entry name" value="Ser-rich/MCO-related"/>
</dbReference>
<proteinExistence type="predicted"/>
<dbReference type="PANTHER" id="PTHR34883:SF15">
    <property type="entry name" value="EXTRACELLULAR SERINE-RICH PROTEIN"/>
    <property type="match status" value="1"/>
</dbReference>
<dbReference type="EMBL" id="JAYKXP010000058">
    <property type="protein sequence ID" value="KAK7034023.1"/>
    <property type="molecule type" value="Genomic_DNA"/>
</dbReference>
<gene>
    <name evidence="2" type="ORF">VNI00_012454</name>
</gene>
<feature type="chain" id="PRO_5043474562" description="Phytocyanin domain-containing protein" evidence="1">
    <location>
        <begin position="22"/>
        <end position="162"/>
    </location>
</feature>
<dbReference type="CDD" id="cd00920">
    <property type="entry name" value="Cupredoxin"/>
    <property type="match status" value="1"/>
</dbReference>
<evidence type="ECO:0000313" key="2">
    <source>
        <dbReference type="EMBL" id="KAK7034023.1"/>
    </source>
</evidence>
<dbReference type="AlphaFoldDB" id="A0AAW0C556"/>
<dbReference type="Proteomes" id="UP001383192">
    <property type="component" value="Unassembled WGS sequence"/>
</dbReference>
<comment type="caution">
    <text evidence="2">The sequence shown here is derived from an EMBL/GenBank/DDBJ whole genome shotgun (WGS) entry which is preliminary data.</text>
</comment>
<dbReference type="Gene3D" id="2.60.40.420">
    <property type="entry name" value="Cupredoxins - blue copper proteins"/>
    <property type="match status" value="1"/>
</dbReference>
<reference evidence="2 3" key="1">
    <citation type="submission" date="2024-01" db="EMBL/GenBank/DDBJ databases">
        <title>A draft genome for a cacao thread blight-causing isolate of Paramarasmius palmivorus.</title>
        <authorList>
            <person name="Baruah I.K."/>
            <person name="Bukari Y."/>
            <person name="Amoako-Attah I."/>
            <person name="Meinhardt L.W."/>
            <person name="Bailey B.A."/>
            <person name="Cohen S.P."/>
        </authorList>
    </citation>
    <scope>NUCLEOTIDE SEQUENCE [LARGE SCALE GENOMIC DNA]</scope>
    <source>
        <strain evidence="2 3">GH-12</strain>
    </source>
</reference>